<organism evidence="1 2">
    <name type="scientific">Enterococcus phage 9183</name>
    <dbReference type="NCBI Taxonomy" id="2763102"/>
    <lineage>
        <taxon>Viruses</taxon>
        <taxon>Duplodnaviria</taxon>
        <taxon>Heunggongvirae</taxon>
        <taxon>Uroviricota</taxon>
        <taxon>Caudoviricetes</taxon>
        <taxon>Andrewesvirinae</taxon>
        <taxon>Denvervirus</taxon>
        <taxon>Denvervirus dv9183</taxon>
    </lineage>
</organism>
<accession>A0A7L7SXE5</accession>
<protein>
    <submittedName>
        <fullName evidence="1">Uncharacterized protein</fullName>
    </submittedName>
</protein>
<reference evidence="1 2" key="1">
    <citation type="submission" date="2020-08" db="EMBL/GenBank/DDBJ databases">
        <authorList>
            <person name="Canfield G.S."/>
            <person name="Duerkop B.A."/>
        </authorList>
    </citation>
    <scope>NUCLEOTIDE SEQUENCE [LARGE SCALE GENOMIC DNA]</scope>
</reference>
<sequence>MKKYQTKEQEMLNKVKTVSKLESLSPKEKVAIMKFYENKHLNMTTNF</sequence>
<dbReference type="EMBL" id="MT939241">
    <property type="protein sequence ID" value="QOC57535.1"/>
    <property type="molecule type" value="Genomic_DNA"/>
</dbReference>
<name>A0A7L7SXE5_9CAUD</name>
<proteinExistence type="predicted"/>
<evidence type="ECO:0000313" key="1">
    <source>
        <dbReference type="EMBL" id="QOC57535.1"/>
    </source>
</evidence>
<evidence type="ECO:0000313" key="2">
    <source>
        <dbReference type="Proteomes" id="UP000516647"/>
    </source>
</evidence>
<keyword evidence="2" id="KW-1185">Reference proteome</keyword>
<gene>
    <name evidence="1" type="ORF">phi9183_ORF042</name>
</gene>
<dbReference type="Proteomes" id="UP000516647">
    <property type="component" value="Segment"/>
</dbReference>